<protein>
    <submittedName>
        <fullName evidence="1">Uncharacterized protein</fullName>
    </submittedName>
</protein>
<accession>A0A1H2JPW5</accession>
<dbReference type="EMBL" id="FNLM01000034">
    <property type="protein sequence ID" value="SDU58594.1"/>
    <property type="molecule type" value="Genomic_DNA"/>
</dbReference>
<evidence type="ECO:0000313" key="1">
    <source>
        <dbReference type="EMBL" id="SDU58594.1"/>
    </source>
</evidence>
<gene>
    <name evidence="1" type="ORF">SAMN04488548_1342386</name>
</gene>
<sequence length="43" mass="4453">MIDGGDLGFVARFDIRGKSGFGAESMEEDMRSVAQITASTAAG</sequence>
<organism evidence="1 2">
    <name type="scientific">Gordonia westfalica</name>
    <dbReference type="NCBI Taxonomy" id="158898"/>
    <lineage>
        <taxon>Bacteria</taxon>
        <taxon>Bacillati</taxon>
        <taxon>Actinomycetota</taxon>
        <taxon>Actinomycetes</taxon>
        <taxon>Mycobacteriales</taxon>
        <taxon>Gordoniaceae</taxon>
        <taxon>Gordonia</taxon>
    </lineage>
</organism>
<proteinExistence type="predicted"/>
<dbReference type="Proteomes" id="UP000183180">
    <property type="component" value="Unassembled WGS sequence"/>
</dbReference>
<name>A0A1H2JPW5_9ACTN</name>
<reference evidence="1 2" key="1">
    <citation type="submission" date="2016-10" db="EMBL/GenBank/DDBJ databases">
        <authorList>
            <person name="de Groot N.N."/>
        </authorList>
    </citation>
    <scope>NUCLEOTIDE SEQUENCE [LARGE SCALE GENOMIC DNA]</scope>
    <source>
        <strain evidence="1 2">DSM 44215</strain>
    </source>
</reference>
<evidence type="ECO:0000313" key="2">
    <source>
        <dbReference type="Proteomes" id="UP000183180"/>
    </source>
</evidence>
<dbReference type="RefSeq" id="WP_280141542.1">
    <property type="nucleotide sequence ID" value="NZ_FNLM01000034.1"/>
</dbReference>
<dbReference type="AlphaFoldDB" id="A0A1H2JPW5"/>